<dbReference type="InterPro" id="IPR006139">
    <property type="entry name" value="D-isomer_2_OHA_DH_cat_dom"/>
</dbReference>
<reference evidence="7" key="1">
    <citation type="submission" date="2018-10" db="EMBL/GenBank/DDBJ databases">
        <title>Transcriptome assembly of Aceria tosichella (Wheat curl mite) Type 2.</title>
        <authorList>
            <person name="Scully E.D."/>
            <person name="Geib S.M."/>
            <person name="Palmer N.A."/>
            <person name="Gupta A.K."/>
            <person name="Sarath G."/>
            <person name="Tatineni S."/>
        </authorList>
    </citation>
    <scope>NUCLEOTIDE SEQUENCE</scope>
    <source>
        <strain evidence="7">LincolnNE</strain>
    </source>
</reference>
<evidence type="ECO:0000259" key="6">
    <source>
        <dbReference type="Pfam" id="PF02826"/>
    </source>
</evidence>
<dbReference type="SUPFAM" id="SSF51735">
    <property type="entry name" value="NAD(P)-binding Rossmann-fold domains"/>
    <property type="match status" value="1"/>
</dbReference>
<accession>A0A6G1SH91</accession>
<protein>
    <submittedName>
        <fullName evidence="7">D-3-phosphoglycerate dehydrogenase</fullName>
    </submittedName>
</protein>
<dbReference type="CDD" id="cd12173">
    <property type="entry name" value="PGDH_4"/>
    <property type="match status" value="1"/>
</dbReference>
<evidence type="ECO:0000256" key="1">
    <source>
        <dbReference type="ARBA" id="ARBA00005854"/>
    </source>
</evidence>
<dbReference type="PANTHER" id="PTHR42938">
    <property type="entry name" value="FORMATE DEHYDROGENASE 1"/>
    <property type="match status" value="1"/>
</dbReference>
<gene>
    <name evidence="7" type="primary">Phgdh</name>
    <name evidence="7" type="ORF">g.11599</name>
</gene>
<evidence type="ECO:0000256" key="4">
    <source>
        <dbReference type="RuleBase" id="RU003719"/>
    </source>
</evidence>
<evidence type="ECO:0000256" key="2">
    <source>
        <dbReference type="ARBA" id="ARBA00023002"/>
    </source>
</evidence>
<dbReference type="Pfam" id="PF02826">
    <property type="entry name" value="2-Hacid_dh_C"/>
    <property type="match status" value="1"/>
</dbReference>
<evidence type="ECO:0000259" key="5">
    <source>
        <dbReference type="Pfam" id="PF00389"/>
    </source>
</evidence>
<dbReference type="EMBL" id="GGYP01005135">
    <property type="protein sequence ID" value="MDE49906.1"/>
    <property type="molecule type" value="Transcribed_RNA"/>
</dbReference>
<dbReference type="PANTHER" id="PTHR42938:SF9">
    <property type="entry name" value="FORMATE DEHYDROGENASE 1"/>
    <property type="match status" value="1"/>
</dbReference>
<keyword evidence="2 4" id="KW-0560">Oxidoreductase</keyword>
<sequence>MDIKKVLITDAVSDSMLDGLKGAGLTVDYSSDITPQKILSVIQNYDAILVRSRTQVTRQIIEAGKDLKLIARAGVGVDNVDIEAATERGVLVINAPNGNTVSACELTCAHILSISRNMFQAMRTLKDGVWNRKDFVGFEVAGKTLGIIGLGRIGREVGKRMIAFEMNVIGYDPVTPASAVEPLGIEFVSLDEIWKRSDYISVHVPLLPETKHLINRSTLAKCKQGVMVVNCARGGIVDEEALLEALVSKKVYAAALDVFEEEPPMNEELLRHTHVNPTPHLGASTHDGQRRVGEEIVDEIIKLTKGEKIPGAVNANRLIIPFLK</sequence>
<dbReference type="SUPFAM" id="SSF52283">
    <property type="entry name" value="Formate/glycerate dehydrogenase catalytic domain-like"/>
    <property type="match status" value="1"/>
</dbReference>
<feature type="domain" description="D-isomer specific 2-hydroxyacid dehydrogenase NAD-binding" evidence="6">
    <location>
        <begin position="109"/>
        <end position="282"/>
    </location>
</feature>
<proteinExistence type="inferred from homology"/>
<dbReference type="GO" id="GO:0016616">
    <property type="term" value="F:oxidoreductase activity, acting on the CH-OH group of donors, NAD or NADP as acceptor"/>
    <property type="evidence" value="ECO:0007669"/>
    <property type="project" value="InterPro"/>
</dbReference>
<dbReference type="InterPro" id="IPR006140">
    <property type="entry name" value="D-isomer_DH_NAD-bd"/>
</dbReference>
<dbReference type="Gene3D" id="3.40.50.720">
    <property type="entry name" value="NAD(P)-binding Rossmann-like Domain"/>
    <property type="match status" value="2"/>
</dbReference>
<dbReference type="PROSITE" id="PS00671">
    <property type="entry name" value="D_2_HYDROXYACID_DH_3"/>
    <property type="match status" value="1"/>
</dbReference>
<evidence type="ECO:0000313" key="7">
    <source>
        <dbReference type="EMBL" id="MDE49906.1"/>
    </source>
</evidence>
<evidence type="ECO:0000256" key="3">
    <source>
        <dbReference type="ARBA" id="ARBA00023027"/>
    </source>
</evidence>
<dbReference type="AlphaFoldDB" id="A0A6G1SH91"/>
<dbReference type="PROSITE" id="PS00065">
    <property type="entry name" value="D_2_HYDROXYACID_DH_1"/>
    <property type="match status" value="1"/>
</dbReference>
<dbReference type="InterPro" id="IPR029753">
    <property type="entry name" value="D-isomer_DH_CS"/>
</dbReference>
<dbReference type="Pfam" id="PF00389">
    <property type="entry name" value="2-Hacid_dh"/>
    <property type="match status" value="1"/>
</dbReference>
<dbReference type="GO" id="GO:0051287">
    <property type="term" value="F:NAD binding"/>
    <property type="evidence" value="ECO:0007669"/>
    <property type="project" value="InterPro"/>
</dbReference>
<dbReference type="InterPro" id="IPR029752">
    <property type="entry name" value="D-isomer_DH_CS1"/>
</dbReference>
<keyword evidence="3" id="KW-0520">NAD</keyword>
<feature type="domain" description="D-isomer specific 2-hydroxyacid dehydrogenase catalytic" evidence="5">
    <location>
        <begin position="6"/>
        <end position="314"/>
    </location>
</feature>
<organism evidence="7">
    <name type="scientific">Aceria tosichella</name>
    <name type="common">wheat curl mite</name>
    <dbReference type="NCBI Taxonomy" id="561515"/>
    <lineage>
        <taxon>Eukaryota</taxon>
        <taxon>Metazoa</taxon>
        <taxon>Ecdysozoa</taxon>
        <taxon>Arthropoda</taxon>
        <taxon>Chelicerata</taxon>
        <taxon>Arachnida</taxon>
        <taxon>Acari</taxon>
        <taxon>Acariformes</taxon>
        <taxon>Trombidiformes</taxon>
        <taxon>Prostigmata</taxon>
        <taxon>Eupodina</taxon>
        <taxon>Eriophyoidea</taxon>
        <taxon>Eriophyidae</taxon>
        <taxon>Eriophyinae</taxon>
        <taxon>Aceriini</taxon>
        <taxon>Aceria</taxon>
    </lineage>
</organism>
<comment type="similarity">
    <text evidence="1 4">Belongs to the D-isomer specific 2-hydroxyacid dehydrogenase family.</text>
</comment>
<dbReference type="FunFam" id="3.40.50.720:FF:000021">
    <property type="entry name" value="D-3-phosphoglycerate dehydrogenase"/>
    <property type="match status" value="1"/>
</dbReference>
<name>A0A6G1SH91_9ACAR</name>
<dbReference type="InterPro" id="IPR036291">
    <property type="entry name" value="NAD(P)-bd_dom_sf"/>
</dbReference>